<dbReference type="AlphaFoldDB" id="A0A2M9Q3K9"/>
<name>A0A2M9Q3K9_9BACI</name>
<feature type="region of interest" description="Disordered" evidence="1">
    <location>
        <begin position="31"/>
        <end position="51"/>
    </location>
</feature>
<organism evidence="2 3">
    <name type="scientific">Lysinibacillus xylanilyticus</name>
    <dbReference type="NCBI Taxonomy" id="582475"/>
    <lineage>
        <taxon>Bacteria</taxon>
        <taxon>Bacillati</taxon>
        <taxon>Bacillota</taxon>
        <taxon>Bacilli</taxon>
        <taxon>Bacillales</taxon>
        <taxon>Bacillaceae</taxon>
        <taxon>Lysinibacillus</taxon>
    </lineage>
</organism>
<comment type="caution">
    <text evidence="2">The sequence shown here is derived from an EMBL/GenBank/DDBJ whole genome shotgun (WGS) entry which is preliminary data.</text>
</comment>
<gene>
    <name evidence="2" type="ORF">CWD94_16040</name>
</gene>
<dbReference type="Proteomes" id="UP000232101">
    <property type="component" value="Unassembled WGS sequence"/>
</dbReference>
<accession>A0A2M9Q3K9</accession>
<dbReference type="EMBL" id="PHQY01000647">
    <property type="protein sequence ID" value="PJO42661.1"/>
    <property type="molecule type" value="Genomic_DNA"/>
</dbReference>
<sequence>MGISERGTKAKTITSCDNAFVTNIVLARDPAAKRSGSADAPRKALRRNENQPHVLVMILKEMKM</sequence>
<proteinExistence type="predicted"/>
<feature type="compositionally biased region" description="Basic and acidic residues" evidence="1">
    <location>
        <begin position="40"/>
        <end position="50"/>
    </location>
</feature>
<protein>
    <submittedName>
        <fullName evidence="2">Uncharacterized protein</fullName>
    </submittedName>
</protein>
<reference evidence="2 3" key="1">
    <citation type="submission" date="2017-11" db="EMBL/GenBank/DDBJ databases">
        <title>Bacterial isolate from king chilli rhizosphere.</title>
        <authorList>
            <person name="Takhelmayum P."/>
            <person name="Sarangthem I."/>
        </authorList>
    </citation>
    <scope>NUCLEOTIDE SEQUENCE [LARGE SCALE GENOMIC DNA]</scope>
    <source>
        <strain evidence="3">t26</strain>
    </source>
</reference>
<evidence type="ECO:0000256" key="1">
    <source>
        <dbReference type="SAM" id="MobiDB-lite"/>
    </source>
</evidence>
<evidence type="ECO:0000313" key="2">
    <source>
        <dbReference type="EMBL" id="PJO42661.1"/>
    </source>
</evidence>
<evidence type="ECO:0000313" key="3">
    <source>
        <dbReference type="Proteomes" id="UP000232101"/>
    </source>
</evidence>